<dbReference type="AlphaFoldDB" id="A0A5R8LR12"/>
<dbReference type="EMBL" id="VBWO01000005">
    <property type="protein sequence ID" value="TLF39704.1"/>
    <property type="molecule type" value="Genomic_DNA"/>
</dbReference>
<dbReference type="PANTHER" id="PTHR34985:SF1">
    <property type="entry name" value="SLR0554 PROTEIN"/>
    <property type="match status" value="1"/>
</dbReference>
<sequence>MVKAMPEDIKQEAKKVVNVDFTGQEQWRNDLKLDGNGGIRKDSVVNIQLLLENDPAFANVVAWDDFSEMLIKTKGVKGLPIRKGFWTDEDDAVVRSYMEHKHNLLFSKQNEQDAMVVVGKDHSINPVKDWIEAEKWDGIPRAESYFIDYLGAEDNEYTRSVTRKWLAGAVKRVYQPGCKFEIVPILEGKQGLGKSTAARNLFPKKFSDSLKSMGKTDEDYKKLQGNWIMELGELSAMKKTEIESAKSFVSAQSDSYRGSYSHYVYPHLRKCVFIGSTNQQDYLKDATGERRFFPIKCGVTKPTKVVWRNEESVPKINHDIHQVLAEVKTWVDAGESVFADDKLMQLAKPYQQEAETVDPMKEAIEDFLNMKVPSNWEKLSLSLKASFFHTHIDHNGDVATWLQQHLDAGELQILQRTTTREIMEVVFDKSVDRYLMGRTNSDAKRIKLIMDNMPGWQSQRLRINGNRPRGYVRI</sequence>
<dbReference type="Pfam" id="PF05272">
    <property type="entry name" value="VapE-like_dom"/>
    <property type="match status" value="1"/>
</dbReference>
<organism evidence="2 3">
    <name type="scientific">Lacticaseibacillus zeae</name>
    <name type="common">Lactobacillus zeae</name>
    <dbReference type="NCBI Taxonomy" id="57037"/>
    <lineage>
        <taxon>Bacteria</taxon>
        <taxon>Bacillati</taxon>
        <taxon>Bacillota</taxon>
        <taxon>Bacilli</taxon>
        <taxon>Lactobacillales</taxon>
        <taxon>Lactobacillaceae</taxon>
        <taxon>Lacticaseibacillus</taxon>
    </lineage>
</organism>
<evidence type="ECO:0000259" key="1">
    <source>
        <dbReference type="Pfam" id="PF05272"/>
    </source>
</evidence>
<gene>
    <name evidence="2" type="ORF">FEI15_07075</name>
</gene>
<dbReference type="InterPro" id="IPR007936">
    <property type="entry name" value="VapE-like_dom"/>
</dbReference>
<accession>A0A5R8LR12</accession>
<name>A0A5R8LR12_LACZE</name>
<protein>
    <submittedName>
        <fullName evidence="2">Virulence protein</fullName>
    </submittedName>
</protein>
<dbReference type="RefSeq" id="WP_138130769.1">
    <property type="nucleotide sequence ID" value="NZ_VBWO01000005.1"/>
</dbReference>
<dbReference type="Proteomes" id="UP000309885">
    <property type="component" value="Unassembled WGS sequence"/>
</dbReference>
<evidence type="ECO:0000313" key="3">
    <source>
        <dbReference type="Proteomes" id="UP000309885"/>
    </source>
</evidence>
<feature type="domain" description="Virulence-associated protein E-like" evidence="1">
    <location>
        <begin position="132"/>
        <end position="354"/>
    </location>
</feature>
<evidence type="ECO:0000313" key="2">
    <source>
        <dbReference type="EMBL" id="TLF39704.1"/>
    </source>
</evidence>
<reference evidence="2 3" key="1">
    <citation type="submission" date="2019-05" db="EMBL/GenBank/DDBJ databases">
        <title>Genome-based reclassification of Lactobacillus casei as Lactobacillus casei subsp. casei. subsp.nov., description of Lactobacillus casei subsp. zeae subsp. nov., and emended description of Lactobacillus casei.</title>
        <authorList>
            <person name="Huang C.-H."/>
        </authorList>
    </citation>
    <scope>NUCLEOTIDE SEQUENCE [LARGE SCALE GENOMIC DNA]</scope>
    <source>
        <strain evidence="2 3">CRBIP24.44</strain>
    </source>
</reference>
<proteinExistence type="predicted"/>
<comment type="caution">
    <text evidence="2">The sequence shown here is derived from an EMBL/GenBank/DDBJ whole genome shotgun (WGS) entry which is preliminary data.</text>
</comment>
<dbReference type="PANTHER" id="PTHR34985">
    <property type="entry name" value="SLR0554 PROTEIN"/>
    <property type="match status" value="1"/>
</dbReference>